<dbReference type="PANTHER" id="PTHR31088:SF6">
    <property type="entry name" value="PHAGE SHOCK PROTEIN A"/>
    <property type="match status" value="1"/>
</dbReference>
<keyword evidence="4" id="KW-1185">Reference proteome</keyword>
<comment type="caution">
    <text evidence="3">The sequence shown here is derived from an EMBL/GenBank/DDBJ whole genome shotgun (WGS) entry which is preliminary data.</text>
</comment>
<keyword evidence="2" id="KW-0175">Coiled coil</keyword>
<evidence type="ECO:0000313" key="4">
    <source>
        <dbReference type="Proteomes" id="UP000617402"/>
    </source>
</evidence>
<evidence type="ECO:0000256" key="1">
    <source>
        <dbReference type="ARBA" id="ARBA00043985"/>
    </source>
</evidence>
<dbReference type="RefSeq" id="WP_188038855.1">
    <property type="nucleotide sequence ID" value="NZ_JACVHF010000002.1"/>
</dbReference>
<sequence>MSLFKRLKDLTLSNINALLDKAEDPVKMLDQYLRDMAEDIQEASAAVAQQIAVTKKFEAQYKEAESMVQKRQEDAVKAINVGRDDLAKRALEDKKNHETRLRDFKSQYETHSATSEKLKAQLAEMRSEFEKLKARRDTLVARANAAKATEQVHSVMSGFDSNSARRGFERMEEKVLGMEARAEASKELAHGSAGSLDDELAALDKGQGVDDELAALKRQLGK</sequence>
<evidence type="ECO:0000256" key="2">
    <source>
        <dbReference type="SAM" id="Coils"/>
    </source>
</evidence>
<reference evidence="3 4" key="1">
    <citation type="submission" date="2020-07" db="EMBL/GenBank/DDBJ databases">
        <title>Draft whole-genome sequence of Heliobacterium chlorum DSM 3682, type strain.</title>
        <authorList>
            <person name="Kyndt J.A."/>
            <person name="Meyer T.E."/>
            <person name="Imhoff J.F."/>
        </authorList>
    </citation>
    <scope>NUCLEOTIDE SEQUENCE [LARGE SCALE GENOMIC DNA]</scope>
    <source>
        <strain evidence="3 4">DSM 3682</strain>
    </source>
</reference>
<comment type="similarity">
    <text evidence="1">Belongs to the PspA/Vipp/IM30 family.</text>
</comment>
<proteinExistence type="inferred from homology"/>
<dbReference type="Proteomes" id="UP000617402">
    <property type="component" value="Unassembled WGS sequence"/>
</dbReference>
<protein>
    <submittedName>
        <fullName evidence="3">PspA/IM30 family protein</fullName>
    </submittedName>
</protein>
<dbReference type="Pfam" id="PF04012">
    <property type="entry name" value="PspA_IM30"/>
    <property type="match status" value="1"/>
</dbReference>
<name>A0ABR7SYW0_HELCL</name>
<evidence type="ECO:0000313" key="3">
    <source>
        <dbReference type="EMBL" id="MBC9783719.1"/>
    </source>
</evidence>
<organism evidence="3 4">
    <name type="scientific">Heliobacterium chlorum</name>
    <dbReference type="NCBI Taxonomy" id="2698"/>
    <lineage>
        <taxon>Bacteria</taxon>
        <taxon>Bacillati</taxon>
        <taxon>Bacillota</taxon>
        <taxon>Clostridia</taxon>
        <taxon>Eubacteriales</taxon>
        <taxon>Heliobacteriaceae</taxon>
        <taxon>Heliobacterium</taxon>
    </lineage>
</organism>
<dbReference type="PANTHER" id="PTHR31088">
    <property type="entry name" value="MEMBRANE-ASSOCIATED PROTEIN VIPP1, CHLOROPLASTIC"/>
    <property type="match status" value="1"/>
</dbReference>
<accession>A0ABR7SYW0</accession>
<dbReference type="EMBL" id="JACVHF010000002">
    <property type="protein sequence ID" value="MBC9783719.1"/>
    <property type="molecule type" value="Genomic_DNA"/>
</dbReference>
<gene>
    <name evidence="3" type="ORF">H1S01_04230</name>
</gene>
<feature type="coiled-coil region" evidence="2">
    <location>
        <begin position="87"/>
        <end position="142"/>
    </location>
</feature>
<dbReference type="InterPro" id="IPR007157">
    <property type="entry name" value="PspA_VIPP1"/>
</dbReference>